<name>A0A6J6DHB7_9ZZZZ</name>
<dbReference type="EMBL" id="CAEZTO010000001">
    <property type="protein sequence ID" value="CAB4563470.1"/>
    <property type="molecule type" value="Genomic_DNA"/>
</dbReference>
<evidence type="ECO:0000313" key="11">
    <source>
        <dbReference type="EMBL" id="CAB4563470.1"/>
    </source>
</evidence>
<evidence type="ECO:0000256" key="5">
    <source>
        <dbReference type="SAM" id="MobiDB-lite"/>
    </source>
</evidence>
<proteinExistence type="predicted"/>
<evidence type="ECO:0000256" key="4">
    <source>
        <dbReference type="ARBA" id="ARBA00047942"/>
    </source>
</evidence>
<dbReference type="InterPro" id="IPR029063">
    <property type="entry name" value="SAM-dependent_MTases_sf"/>
</dbReference>
<organism evidence="11">
    <name type="scientific">freshwater metagenome</name>
    <dbReference type="NCBI Taxonomy" id="449393"/>
    <lineage>
        <taxon>unclassified sequences</taxon>
        <taxon>metagenomes</taxon>
        <taxon>ecological metagenomes</taxon>
    </lineage>
</organism>
<dbReference type="Pfam" id="PF20465">
    <property type="entry name" value="MmeI_hel"/>
    <property type="match status" value="1"/>
</dbReference>
<dbReference type="Pfam" id="PF20466">
    <property type="entry name" value="MmeI_TRD"/>
    <property type="match status" value="1"/>
</dbReference>
<dbReference type="Pfam" id="PF20473">
    <property type="entry name" value="MmeI_Mtase"/>
    <property type="match status" value="1"/>
</dbReference>
<gene>
    <name evidence="11" type="ORF">UFOPK1693_00202</name>
</gene>
<dbReference type="GO" id="GO:0032259">
    <property type="term" value="P:methylation"/>
    <property type="evidence" value="ECO:0007669"/>
    <property type="project" value="UniProtKB-KW"/>
</dbReference>
<evidence type="ECO:0000259" key="7">
    <source>
        <dbReference type="Pfam" id="PF20465"/>
    </source>
</evidence>
<dbReference type="PANTHER" id="PTHR33841:SF1">
    <property type="entry name" value="DNA METHYLTRANSFERASE A"/>
    <property type="match status" value="1"/>
</dbReference>
<evidence type="ECO:0000256" key="1">
    <source>
        <dbReference type="ARBA" id="ARBA00011900"/>
    </source>
</evidence>
<feature type="domain" description="MmeI-like helicase spacer" evidence="7">
    <location>
        <begin position="193"/>
        <end position="270"/>
    </location>
</feature>
<dbReference type="EC" id="2.1.1.72" evidence="1"/>
<dbReference type="InterPro" id="IPR046819">
    <property type="entry name" value="MmeI_hel"/>
</dbReference>
<evidence type="ECO:0000259" key="6">
    <source>
        <dbReference type="Pfam" id="PF20464"/>
    </source>
</evidence>
<dbReference type="PANTHER" id="PTHR33841">
    <property type="entry name" value="DNA METHYLTRANSFERASE YEEA-RELATED"/>
    <property type="match status" value="1"/>
</dbReference>
<evidence type="ECO:0000259" key="10">
    <source>
        <dbReference type="Pfam" id="PF20473"/>
    </source>
</evidence>
<dbReference type="GO" id="GO:0009007">
    <property type="term" value="F:site-specific DNA-methyltransferase (adenine-specific) activity"/>
    <property type="evidence" value="ECO:0007669"/>
    <property type="project" value="UniProtKB-EC"/>
</dbReference>
<evidence type="ECO:0000256" key="2">
    <source>
        <dbReference type="ARBA" id="ARBA00022603"/>
    </source>
</evidence>
<protein>
    <recommendedName>
        <fullName evidence="1">site-specific DNA-methyltransferase (adenine-specific)</fullName>
        <ecNumber evidence="1">2.1.1.72</ecNumber>
    </recommendedName>
</protein>
<dbReference type="InterPro" id="IPR046817">
    <property type="entry name" value="MmeI_N"/>
</dbReference>
<feature type="domain" description="MmeI-like N-terminal" evidence="6">
    <location>
        <begin position="21"/>
        <end position="187"/>
    </location>
</feature>
<feature type="region of interest" description="Disordered" evidence="5">
    <location>
        <begin position="646"/>
        <end position="672"/>
    </location>
</feature>
<keyword evidence="3" id="KW-0808">Transferase</keyword>
<feature type="domain" description="MmeI-like C-terminal" evidence="9">
    <location>
        <begin position="838"/>
        <end position="913"/>
    </location>
</feature>
<evidence type="ECO:0000259" key="8">
    <source>
        <dbReference type="Pfam" id="PF20466"/>
    </source>
</evidence>
<evidence type="ECO:0000256" key="3">
    <source>
        <dbReference type="ARBA" id="ARBA00022679"/>
    </source>
</evidence>
<feature type="domain" description="MmeI-like target recognition" evidence="8">
    <location>
        <begin position="631"/>
        <end position="836"/>
    </location>
</feature>
<feature type="domain" description="MmeI-like DNA-methyltransferase" evidence="10">
    <location>
        <begin position="346"/>
        <end position="608"/>
    </location>
</feature>
<comment type="catalytic activity">
    <reaction evidence="4">
        <text>a 2'-deoxyadenosine in DNA + S-adenosyl-L-methionine = an N(6)-methyl-2'-deoxyadenosine in DNA + S-adenosyl-L-homocysteine + H(+)</text>
        <dbReference type="Rhea" id="RHEA:15197"/>
        <dbReference type="Rhea" id="RHEA-COMP:12418"/>
        <dbReference type="Rhea" id="RHEA-COMP:12419"/>
        <dbReference type="ChEBI" id="CHEBI:15378"/>
        <dbReference type="ChEBI" id="CHEBI:57856"/>
        <dbReference type="ChEBI" id="CHEBI:59789"/>
        <dbReference type="ChEBI" id="CHEBI:90615"/>
        <dbReference type="ChEBI" id="CHEBI:90616"/>
        <dbReference type="EC" id="2.1.1.72"/>
    </reaction>
</comment>
<reference evidence="11" key="1">
    <citation type="submission" date="2020-05" db="EMBL/GenBank/DDBJ databases">
        <authorList>
            <person name="Chiriac C."/>
            <person name="Salcher M."/>
            <person name="Ghai R."/>
            <person name="Kavagutti S V."/>
        </authorList>
    </citation>
    <scope>NUCLEOTIDE SEQUENCE</scope>
</reference>
<keyword evidence="2" id="KW-0489">Methyltransferase</keyword>
<sequence>MSEWSGKVLSMSGERFSSHEAHKFAEKYATTSSEKQFAQTFWRDFFSHLLRIDDLTSTGIEFEVPVRSHLSGKVKWIDVLWSGVLLIEHKSAGEDLDKAEQQAREYLLSLDQSKVPPVVILCDFARFRIIEVLAGTSHEFALSDLPANLERLQTIFGNRGIGSTAVEISADTKAAELMAKLFVEFEKAGYAGHETSVFLVRVLFLLFAEDTRMMKKGIFTNFVADSPSSGSGLGAMLQELFEVLNAPKEKRPSTTPESLNEFPYVNGGLFAETIINFAFNESMRKALVEATAYDWSGISPAIFGSLFQSVRDQETRRTMGEHFTSEQNIMKVIGDLFLNDFNERLAKAWDAPIQLKRFHQELGEYNFFDPACGSGNFLVVSLKYLRGLELRILARIQELEGTGQMALDVSLSQKINLSQFHGIEIDEWSSAIAGVALHLADHQSNLQWEEIIGSAPNRLPLIESANIVNANALRVDWAQIAPLGEKTFIMGNPPFFGARYQTDEQKADTMFVWGDVKGAGEMDFVSNWHLIASRHISEKGGKAAFVSTNSLSQGEQPSILFPQLFELGIGISFAHRTFVWKNDAKGQAAVHCVIIGLEKNPPSKRNLWSYPDAKGQPVLSIVKNINPYLVDAPNVVVSARRTPISSDAEPMDFGSMPNDGGHLSDISKEESEDIRKNDPIASKYLRKIVGARELIHNEERFCLWLEGADPNDVRKSPELSKRVNAVRDLRLASKREATKKLAGKATEFGEIRQPSVDYIAVPATSSENRDYVPMAVMSPDVITNNALLVVPMKSLATFGFLQSKLFSLWNKAISGRLKSDTRISATITYNNFVSPMLNDEQRENIERGAEAVLVARSSFPFNSLADLYGTTSMPPALRRAHEKLDAEVLKAFGLKATASDEEILKTLFQRYADAIGGLQIA</sequence>
<dbReference type="InterPro" id="IPR046818">
    <property type="entry name" value="MmeI_C"/>
</dbReference>
<accession>A0A6J6DHB7</accession>
<dbReference type="Pfam" id="PF20467">
    <property type="entry name" value="MmeI_C"/>
    <property type="match status" value="1"/>
</dbReference>
<dbReference type="InterPro" id="IPR046820">
    <property type="entry name" value="MmeI_TRD"/>
</dbReference>
<dbReference type="AlphaFoldDB" id="A0A6J6DHB7"/>
<dbReference type="SUPFAM" id="SSF53335">
    <property type="entry name" value="S-adenosyl-L-methionine-dependent methyltransferases"/>
    <property type="match status" value="1"/>
</dbReference>
<dbReference type="InterPro" id="IPR046816">
    <property type="entry name" value="MmeI_Mtase"/>
</dbReference>
<evidence type="ECO:0000259" key="9">
    <source>
        <dbReference type="Pfam" id="PF20467"/>
    </source>
</evidence>
<dbReference type="Pfam" id="PF20464">
    <property type="entry name" value="MmeI_N"/>
    <property type="match status" value="1"/>
</dbReference>
<dbReference type="Gene3D" id="3.40.50.150">
    <property type="entry name" value="Vaccinia Virus protein VP39"/>
    <property type="match status" value="1"/>
</dbReference>
<dbReference type="InterPro" id="IPR050953">
    <property type="entry name" value="N4_N6_ade-DNA_methylase"/>
</dbReference>